<accession>A0AAV5R782</accession>
<protein>
    <submittedName>
        <fullName evidence="7">Pom152 protein</fullName>
    </submittedName>
</protein>
<gene>
    <name evidence="7" type="ORF">DAPK24_037220</name>
</gene>
<feature type="transmembrane region" description="Helical" evidence="1">
    <location>
        <begin position="117"/>
        <end position="146"/>
    </location>
</feature>
<feature type="transmembrane region" description="Helical" evidence="1">
    <location>
        <begin position="84"/>
        <end position="105"/>
    </location>
</feature>
<feature type="domain" description="Nucleoporin POM152 Ig-like" evidence="4">
    <location>
        <begin position="1207"/>
        <end position="1275"/>
    </location>
</feature>
<dbReference type="PANTHER" id="PTHR28206">
    <property type="entry name" value="NUCLEOPORIN POM152"/>
    <property type="match status" value="1"/>
</dbReference>
<dbReference type="InterPro" id="IPR037701">
    <property type="entry name" value="Pom152"/>
</dbReference>
<proteinExistence type="predicted"/>
<dbReference type="InterPro" id="IPR056542">
    <property type="entry name" value="Ig-like_POM152_1st"/>
</dbReference>
<sequence length="1282" mass="146343">MSSKVPTKIKTLDESKVIERKKPIISETIIDTDSQRYYILALFILIQAWKLYDLYIIHAYDTLNTSNNEIIRSSYLFGFLNPKISFIFKYGFFDSLLILIIPFLNIPKLTFTPLLSIILLCSINFLTILLTCNFSFTLTSIFISLYRVLVPEKELSIMEKYVNTDSIINQSDHFKGKKIIRYAPDSSIKINPFSQQFCINPIYGEKIKIPIRVDSTYDLQFLQLKYLDFSNSETLYNFTQKDLKKYVVSDYYNSPYIKFDPSVLADNNVKIIEIPANNPGYYSIKMATDKKDKVIRSYRSDTIIPLCPEASFIVEDSFVSDKCIDDSIDDLKISLIGVPPFTLYYEEEINGKLSKLPQTIIENPLNINSPLNSNDKKNNKKINYPSEFLSDLSWAKSQQLTTSISRKNLQKSGKYIYTIDRIVDGFGNVIKYSPDPHNNASFVSFDTHPVPLLNLVDTNQNKPILTSEDKYLNIDISKVESSQLSNEGPFDFVFQYTNENSSIVETFNQSFDFSKDSKSKIKALNPGNYKILQGKTKYCPCKIGSSSLNVLSAKIPEMEINLEPIVDNCVGTIGFKFNFDFVGSPPFEISYKIAKLDPKNSTHVLKVEKYSSLKSDSTTLEYDFQPANEGSYFIEFTSLNDNYYKNQVKFDQEEYRYITYFKQKPKAFFNKRDKVQRLSSCFGESKNITLFFEGKAPFNVTYNIISPDFSTETLTLNNINEDKIYIQTPELLRGGEYIVSLKNVSDSSDCDVDFKGQEVHIDVKNDMQELSFQQEEIFEIVQGSNVVIPLKSQSNELIDLIYSYTPIDSTDSTNVTLKKINPSDGISVGKSGTYKLISFKQGNCKGKISNDYTVQIRHSPLPTLQIASNQSLLVNESYFVKQNICQNQNDYITVEVSGVTPFIIKYEIEHPNGRIEKLVEQINNNKLNIDLNSESAGEYTYTITGVFDSVYTEEVIKDLKRSKSYEFDNIIIKNTVTSLPSGRFLENHEKIQSCVSILNDITKLTPINVELEGLRPLSLYVNIYHELNGELENVAFENIDTSLVDLLSIYDFLSIGSHTITINKVVDANGCVSDESELLDQSITIHISDVPKIRHLIEESNQLSDFDSESNSNYYCVGDQITYMLNGAPPFSIDYGFNDEIQHVEVQGNYFKRRALKPGQFNIKALSDSVSKECFVDYSLMNRNDLKAVIYDLPSVEIVQGDSIEEDIHEGEQVEIKFLLTGTPPFKLTYIRKELDDSSKIVETEIADEIMSNEYRIMANLEGTYEAIEIQDKYCIARNHGF</sequence>
<dbReference type="Pfam" id="PF24519">
    <property type="entry name" value="Ig-like_Pom152_1"/>
    <property type="match status" value="1"/>
</dbReference>
<dbReference type="InterPro" id="IPR056541">
    <property type="entry name" value="Ig-like_POM152"/>
</dbReference>
<evidence type="ECO:0000259" key="3">
    <source>
        <dbReference type="Pfam" id="PF24097"/>
    </source>
</evidence>
<feature type="domain" description="Nucleoporin POM152 Ig-like" evidence="4">
    <location>
        <begin position="773"/>
        <end position="850"/>
    </location>
</feature>
<dbReference type="GO" id="GO:0070762">
    <property type="term" value="C:nuclear pore transmembrane ring"/>
    <property type="evidence" value="ECO:0007669"/>
    <property type="project" value="TreeGrafter"/>
</dbReference>
<keyword evidence="8" id="KW-1185">Reference proteome</keyword>
<comment type="caution">
    <text evidence="7">The sequence shown here is derived from an EMBL/GenBank/DDBJ whole genome shotgun (WGS) entry which is preliminary data.</text>
</comment>
<feature type="domain" description="Nucleoporin POM152 N-terminal transmembrane" evidence="3">
    <location>
        <begin position="31"/>
        <end position="133"/>
    </location>
</feature>
<evidence type="ECO:0000259" key="4">
    <source>
        <dbReference type="Pfam" id="PF24312"/>
    </source>
</evidence>
<feature type="domain" description="Nucleoporin POM152 immunoglobulin-like" evidence="2">
    <location>
        <begin position="885"/>
        <end position="958"/>
    </location>
</feature>
<feature type="domain" description="Nucleoporin POM152 immunoglobulin-like" evidence="2">
    <location>
        <begin position="554"/>
        <end position="664"/>
    </location>
</feature>
<dbReference type="InterPro" id="IPR056544">
    <property type="entry name" value="Ig_POM152"/>
</dbReference>
<keyword evidence="1" id="KW-1133">Transmembrane helix</keyword>
<evidence type="ECO:0000313" key="7">
    <source>
        <dbReference type="EMBL" id="GMM47147.1"/>
    </source>
</evidence>
<dbReference type="Pfam" id="PF24312">
    <property type="entry name" value="Ig-like_POM152"/>
    <property type="match status" value="2"/>
</dbReference>
<dbReference type="InterPro" id="IPR056540">
    <property type="entry name" value="TMD_POM152"/>
</dbReference>
<feature type="domain" description="Nucleoporin POM152 ninth Ig-like" evidence="6">
    <location>
        <begin position="1110"/>
        <end position="1178"/>
    </location>
</feature>
<dbReference type="EMBL" id="BTGB01000005">
    <property type="protein sequence ID" value="GMM47147.1"/>
    <property type="molecule type" value="Genomic_DNA"/>
</dbReference>
<evidence type="ECO:0000259" key="6">
    <source>
        <dbReference type="Pfam" id="PF24527"/>
    </source>
</evidence>
<dbReference type="GO" id="GO:0017056">
    <property type="term" value="F:structural constituent of nuclear pore"/>
    <property type="evidence" value="ECO:0007669"/>
    <property type="project" value="InterPro"/>
</dbReference>
<dbReference type="Pfam" id="PF23664">
    <property type="entry name" value="Ig_Pom152"/>
    <property type="match status" value="2"/>
</dbReference>
<feature type="transmembrane region" description="Helical" evidence="1">
    <location>
        <begin position="37"/>
        <end position="57"/>
    </location>
</feature>
<dbReference type="InterPro" id="IPR056543">
    <property type="entry name" value="Ig-like_POM152_9th"/>
</dbReference>
<evidence type="ECO:0000259" key="5">
    <source>
        <dbReference type="Pfam" id="PF24519"/>
    </source>
</evidence>
<evidence type="ECO:0000313" key="8">
    <source>
        <dbReference type="Proteomes" id="UP001378960"/>
    </source>
</evidence>
<dbReference type="GO" id="GO:0006999">
    <property type="term" value="P:nuclear pore organization"/>
    <property type="evidence" value="ECO:0007669"/>
    <property type="project" value="TreeGrafter"/>
</dbReference>
<feature type="domain" description="Nucleoporin POM152 first Ig-like" evidence="5">
    <location>
        <begin position="187"/>
        <end position="304"/>
    </location>
</feature>
<dbReference type="Proteomes" id="UP001378960">
    <property type="component" value="Unassembled WGS sequence"/>
</dbReference>
<dbReference type="Pfam" id="PF24527">
    <property type="entry name" value="Ig-like_Pom152_9"/>
    <property type="match status" value="1"/>
</dbReference>
<evidence type="ECO:0000256" key="1">
    <source>
        <dbReference type="SAM" id="Phobius"/>
    </source>
</evidence>
<keyword evidence="1" id="KW-0472">Membrane</keyword>
<keyword evidence="1" id="KW-0812">Transmembrane</keyword>
<evidence type="ECO:0000259" key="2">
    <source>
        <dbReference type="Pfam" id="PF23664"/>
    </source>
</evidence>
<dbReference type="PANTHER" id="PTHR28206:SF1">
    <property type="entry name" value="NUCLEOPORIN POM152"/>
    <property type="match status" value="1"/>
</dbReference>
<organism evidence="7 8">
    <name type="scientific">Pichia kluyveri</name>
    <name type="common">Yeast</name>
    <dbReference type="NCBI Taxonomy" id="36015"/>
    <lineage>
        <taxon>Eukaryota</taxon>
        <taxon>Fungi</taxon>
        <taxon>Dikarya</taxon>
        <taxon>Ascomycota</taxon>
        <taxon>Saccharomycotina</taxon>
        <taxon>Pichiomycetes</taxon>
        <taxon>Pichiales</taxon>
        <taxon>Pichiaceae</taxon>
        <taxon>Pichia</taxon>
    </lineage>
</organism>
<dbReference type="GO" id="GO:0006606">
    <property type="term" value="P:protein import into nucleus"/>
    <property type="evidence" value="ECO:0007669"/>
    <property type="project" value="TreeGrafter"/>
</dbReference>
<name>A0AAV5R782_PICKL</name>
<dbReference type="Pfam" id="PF24097">
    <property type="entry name" value="TMD_POM152"/>
    <property type="match status" value="1"/>
</dbReference>
<reference evidence="7 8" key="1">
    <citation type="journal article" date="2023" name="Elife">
        <title>Identification of key yeast species and microbe-microbe interactions impacting larval growth of Drosophila in the wild.</title>
        <authorList>
            <person name="Mure A."/>
            <person name="Sugiura Y."/>
            <person name="Maeda R."/>
            <person name="Honda K."/>
            <person name="Sakurai N."/>
            <person name="Takahashi Y."/>
            <person name="Watada M."/>
            <person name="Katoh T."/>
            <person name="Gotoh A."/>
            <person name="Gotoh Y."/>
            <person name="Taniguchi I."/>
            <person name="Nakamura K."/>
            <person name="Hayashi T."/>
            <person name="Katayama T."/>
            <person name="Uemura T."/>
            <person name="Hattori Y."/>
        </authorList>
    </citation>
    <scope>NUCLEOTIDE SEQUENCE [LARGE SCALE GENOMIC DNA]</scope>
    <source>
        <strain evidence="7 8">PK-24</strain>
    </source>
</reference>